<evidence type="ECO:0000313" key="1">
    <source>
        <dbReference type="EMBL" id="CAK9070165.1"/>
    </source>
</evidence>
<accession>A0ABP0P2B4</accession>
<reference evidence="1 2" key="1">
    <citation type="submission" date="2024-02" db="EMBL/GenBank/DDBJ databases">
        <authorList>
            <person name="Chen Y."/>
            <person name="Shah S."/>
            <person name="Dougan E. K."/>
            <person name="Thang M."/>
            <person name="Chan C."/>
        </authorList>
    </citation>
    <scope>NUCLEOTIDE SEQUENCE [LARGE SCALE GENOMIC DNA]</scope>
</reference>
<protein>
    <submittedName>
        <fullName evidence="1">Uncharacterized protein</fullName>
    </submittedName>
</protein>
<organism evidence="1 2">
    <name type="scientific">Durusdinium trenchii</name>
    <dbReference type="NCBI Taxonomy" id="1381693"/>
    <lineage>
        <taxon>Eukaryota</taxon>
        <taxon>Sar</taxon>
        <taxon>Alveolata</taxon>
        <taxon>Dinophyceae</taxon>
        <taxon>Suessiales</taxon>
        <taxon>Symbiodiniaceae</taxon>
        <taxon>Durusdinium</taxon>
    </lineage>
</organism>
<dbReference type="EMBL" id="CAXAMN010022474">
    <property type="protein sequence ID" value="CAK9070165.1"/>
    <property type="molecule type" value="Genomic_DNA"/>
</dbReference>
<sequence>MFPAWRWNWHACLFGWKPKIPRHVSQPVKWTGSLREWQAICCFLRGLRWQESLDSVTSLCELTVLFHQQGRCLDGDPQPATYFEYRKKIRCAVNLLATCDEAQVFAGAFSTTLAKAAGRTMPYRVNHWCPSVSGQRLFAALGASLCARCREDTCNMDDPFDLGCFLWSHFLALFLYTGQGAWRNAGHVSRADPGAHGDTHTKILQYMYVYISI</sequence>
<evidence type="ECO:0000313" key="2">
    <source>
        <dbReference type="Proteomes" id="UP001642484"/>
    </source>
</evidence>
<proteinExistence type="predicted"/>
<gene>
    <name evidence="1" type="ORF">CCMP2556_LOCUS34506</name>
</gene>
<name>A0ABP0P2B4_9DINO</name>
<comment type="caution">
    <text evidence="1">The sequence shown here is derived from an EMBL/GenBank/DDBJ whole genome shotgun (WGS) entry which is preliminary data.</text>
</comment>
<dbReference type="Proteomes" id="UP001642484">
    <property type="component" value="Unassembled WGS sequence"/>
</dbReference>
<keyword evidence="2" id="KW-1185">Reference proteome</keyword>